<organism evidence="2 3">
    <name type="scientific">Blattamonas nauphoetae</name>
    <dbReference type="NCBI Taxonomy" id="2049346"/>
    <lineage>
        <taxon>Eukaryota</taxon>
        <taxon>Metamonada</taxon>
        <taxon>Preaxostyla</taxon>
        <taxon>Oxymonadida</taxon>
        <taxon>Blattamonas</taxon>
    </lineage>
</organism>
<gene>
    <name evidence="2" type="ORF">BLNAU_4533</name>
</gene>
<evidence type="ECO:0000256" key="1">
    <source>
        <dbReference type="SAM" id="MobiDB-lite"/>
    </source>
</evidence>
<evidence type="ECO:0000313" key="2">
    <source>
        <dbReference type="EMBL" id="KAK2960317.1"/>
    </source>
</evidence>
<name>A0ABQ9Y974_9EUKA</name>
<feature type="compositionally biased region" description="Basic and acidic residues" evidence="1">
    <location>
        <begin position="134"/>
        <end position="145"/>
    </location>
</feature>
<feature type="region of interest" description="Disordered" evidence="1">
    <location>
        <begin position="124"/>
        <end position="145"/>
    </location>
</feature>
<accession>A0ABQ9Y974</accession>
<comment type="caution">
    <text evidence="2">The sequence shown here is derived from an EMBL/GenBank/DDBJ whole genome shotgun (WGS) entry which is preliminary data.</text>
</comment>
<reference evidence="2 3" key="1">
    <citation type="journal article" date="2022" name="bioRxiv">
        <title>Genomics of Preaxostyla Flagellates Illuminates Evolutionary Transitions and the Path Towards Mitochondrial Loss.</title>
        <authorList>
            <person name="Novak L.V.F."/>
            <person name="Treitli S.C."/>
            <person name="Pyrih J."/>
            <person name="Halakuc P."/>
            <person name="Pipaliya S.V."/>
            <person name="Vacek V."/>
            <person name="Brzon O."/>
            <person name="Soukal P."/>
            <person name="Eme L."/>
            <person name="Dacks J.B."/>
            <person name="Karnkowska A."/>
            <person name="Elias M."/>
            <person name="Hampl V."/>
        </authorList>
    </citation>
    <scope>NUCLEOTIDE SEQUENCE [LARGE SCALE GENOMIC DNA]</scope>
    <source>
        <strain evidence="2">NAU3</strain>
        <tissue evidence="2">Gut</tissue>
    </source>
</reference>
<dbReference type="Proteomes" id="UP001281761">
    <property type="component" value="Unassembled WGS sequence"/>
</dbReference>
<evidence type="ECO:0000313" key="3">
    <source>
        <dbReference type="Proteomes" id="UP001281761"/>
    </source>
</evidence>
<protein>
    <submittedName>
        <fullName evidence="2">Uncharacterized protein</fullName>
    </submittedName>
</protein>
<dbReference type="EMBL" id="JARBJD010000023">
    <property type="protein sequence ID" value="KAK2960317.1"/>
    <property type="molecule type" value="Genomic_DNA"/>
</dbReference>
<proteinExistence type="predicted"/>
<keyword evidence="3" id="KW-1185">Reference proteome</keyword>
<sequence length="190" mass="20925">MTTRGFQITIRLILHNSNFSSLDLAPLRSLPLHSVTINYATQHLTLNHGEYCALVGTLMREATASVGAHRAKRRGEEEGHVTAKHQSIWIRVGQDEAGAKVKRRTEAADVSACVLFDLMQREADSNTSSDSDSESNHKQAGEGHSGMERVVLLNSPRSACNIQAADTPLEEGYAVPINSLWSPPRILWIR</sequence>